<comment type="caution">
    <text evidence="1">The sequence shown here is derived from an EMBL/GenBank/DDBJ whole genome shotgun (WGS) entry which is preliminary data.</text>
</comment>
<evidence type="ECO:0000313" key="2">
    <source>
        <dbReference type="Proteomes" id="UP001057291"/>
    </source>
</evidence>
<proteinExistence type="predicted"/>
<gene>
    <name evidence="1" type="ORF">DNHGIG_25280</name>
</gene>
<dbReference type="Proteomes" id="UP001057291">
    <property type="component" value="Unassembled WGS sequence"/>
</dbReference>
<accession>A0AAV4LGQ1</accession>
<dbReference type="RefSeq" id="WP_282200011.1">
    <property type="nucleotide sequence ID" value="NZ_BOQE01000001.1"/>
</dbReference>
<organism evidence="1 2">
    <name type="scientific">Collibacillus ludicampi</name>
    <dbReference type="NCBI Taxonomy" id="2771369"/>
    <lineage>
        <taxon>Bacteria</taxon>
        <taxon>Bacillati</taxon>
        <taxon>Bacillota</taxon>
        <taxon>Bacilli</taxon>
        <taxon>Bacillales</taxon>
        <taxon>Alicyclobacillaceae</taxon>
        <taxon>Collibacillus</taxon>
    </lineage>
</organism>
<dbReference type="EMBL" id="BOQE01000001">
    <property type="protein sequence ID" value="GIM46979.1"/>
    <property type="molecule type" value="Genomic_DNA"/>
</dbReference>
<name>A0AAV4LGQ1_9BACL</name>
<dbReference type="AlphaFoldDB" id="A0AAV4LGQ1"/>
<protein>
    <submittedName>
        <fullName evidence="1">Uncharacterized protein</fullName>
    </submittedName>
</protein>
<reference evidence="1" key="1">
    <citation type="journal article" date="2023" name="Int. J. Syst. Evol. Microbiol.">
        <title>Collibacillus ludicampi gen. nov., sp. nov., a new soil bacterium of the family Alicyclobacillaceae.</title>
        <authorList>
            <person name="Jojima T."/>
            <person name="Ioku Y."/>
            <person name="Fukuta Y."/>
            <person name="Shirasaka N."/>
            <person name="Matsumura Y."/>
            <person name="Mori M."/>
        </authorList>
    </citation>
    <scope>NUCLEOTIDE SEQUENCE</scope>
    <source>
        <strain evidence="1">TP075</strain>
    </source>
</reference>
<evidence type="ECO:0000313" key="1">
    <source>
        <dbReference type="EMBL" id="GIM46979.1"/>
    </source>
</evidence>
<sequence>MSRRRHRARIKMDITNGDLLISYLKVNSVSNSGTVILGDAERITPRAVTFTRGVTPETVFAPSGPGGPTGAVGVIR</sequence>
<keyword evidence="2" id="KW-1185">Reference proteome</keyword>